<organism evidence="1 2">
    <name type="scientific">Colletotrichum gloeosporioides (strain Cg-14)</name>
    <name type="common">Anthracnose fungus</name>
    <name type="synonym">Glomerella cingulata</name>
    <dbReference type="NCBI Taxonomy" id="1237896"/>
    <lineage>
        <taxon>Eukaryota</taxon>
        <taxon>Fungi</taxon>
        <taxon>Dikarya</taxon>
        <taxon>Ascomycota</taxon>
        <taxon>Pezizomycotina</taxon>
        <taxon>Sordariomycetes</taxon>
        <taxon>Hypocreomycetidae</taxon>
        <taxon>Glomerellales</taxon>
        <taxon>Glomerellaceae</taxon>
        <taxon>Colletotrichum</taxon>
        <taxon>Colletotrichum gloeosporioides species complex</taxon>
    </lineage>
</organism>
<gene>
    <name evidence="1" type="ORF">CGLO_13098</name>
</gene>
<protein>
    <submittedName>
        <fullName evidence="1">Uncharacterized protein</fullName>
    </submittedName>
</protein>
<sequence length="16" mass="1939">MIYSGEKSIGYHFFLF</sequence>
<reference evidence="2" key="1">
    <citation type="journal article" date="2013" name="Mol. Plant Microbe Interact.">
        <title>Global aspects of pacC regulation of pathogenicity genes in Colletotrichum gloeosporioides as revealed by transcriptome analysis.</title>
        <authorList>
            <person name="Alkan N."/>
            <person name="Meng X."/>
            <person name="Friedlander G."/>
            <person name="Reuveni E."/>
            <person name="Sukno S."/>
            <person name="Sherman A."/>
            <person name="Thon M."/>
            <person name="Fluhr R."/>
            <person name="Prusky D."/>
        </authorList>
    </citation>
    <scope>NUCLEOTIDE SEQUENCE [LARGE SCALE GENOMIC DNA]</scope>
    <source>
        <strain evidence="2">Cg-14</strain>
    </source>
</reference>
<accession>T0K4E5</accession>
<name>T0K4E5_COLGC</name>
<evidence type="ECO:0000313" key="1">
    <source>
        <dbReference type="EMBL" id="EQB47733.1"/>
    </source>
</evidence>
<dbReference type="EMBL" id="AMYD01002848">
    <property type="protein sequence ID" value="EQB47733.1"/>
    <property type="molecule type" value="Genomic_DNA"/>
</dbReference>
<proteinExistence type="predicted"/>
<evidence type="ECO:0000313" key="2">
    <source>
        <dbReference type="Proteomes" id="UP000015530"/>
    </source>
</evidence>
<comment type="caution">
    <text evidence="1">The sequence shown here is derived from an EMBL/GenBank/DDBJ whole genome shotgun (WGS) entry which is preliminary data.</text>
</comment>
<dbReference type="Proteomes" id="UP000015530">
    <property type="component" value="Unassembled WGS sequence"/>
</dbReference>
<dbReference type="HOGENOM" id="CLU_3432969_0_0_1"/>
<dbReference type="AlphaFoldDB" id="T0K4E5"/>